<proteinExistence type="predicted"/>
<dbReference type="InterPro" id="IPR005546">
    <property type="entry name" value="Autotransporte_beta"/>
</dbReference>
<dbReference type="InterPro" id="IPR036709">
    <property type="entry name" value="Autotransporte_beta_dom_sf"/>
</dbReference>
<sequence length="685" mass="72434">MGGGRVGLMVAGSMIMGAAGGAAALATAQRYADQFVFSASDADTGNTMRSVDETTYGILHGTNLSIDSSAYYKGRFSNGPTYAELLPAYFGFGYDDTHNYAWGGAATGPYGAPIPRPSLLDFETFLADATNPEVILTLLNGLSASLPRLIEDPLNLDPTNLERILAPSFISMFTGHHSMRAQVDEYLAENPATRPDALYIAGPAYNNYYAYGDTDPVRPVDDQMGMIDDLHGAGARDFMLLAYGGSDEDGGDDAYAAAQRAETIARTNQWKREHPGSNLYVVDLGSFIEEVEKDPAKYGFSDDFRGCVQTGQALDACPDDRLRYDFVHPTASAHRMLAEVAYATITSAYEGTRQGAALPGLAGTLAGRRAANLAAALEAAPAAGLLALGEGMAGAAAGETSLGHRLARWFARAALGFGTRDEGDGRQGYSYVAGGIVGGIEALLDHGFGLGLALSYDYLDTDYDGVGGGLGLHAFGATVFGTWQAGPLALRAEAAYHRDLYRGIRRNTGFSIEPEARGETAGETMSAGLESRYALALGDGITLTPALSLRYTRVAVDGYEERGAGVLNLRMEAQDEDSLIAALVVEINRPTAWETYRVTPSLRLGLVRELLDRDRLFVSSFSSGQITVAPVGTGARTAALVGLGLDFAADGLRPGARLAFAYDGRLASDGQDHTVSASLRVPFGP</sequence>
<dbReference type="SUPFAM" id="SSF103515">
    <property type="entry name" value="Autotransporter"/>
    <property type="match status" value="1"/>
</dbReference>
<dbReference type="GO" id="GO:0016788">
    <property type="term" value="F:hydrolase activity, acting on ester bonds"/>
    <property type="evidence" value="ECO:0007669"/>
    <property type="project" value="UniProtKB-ARBA"/>
</dbReference>
<gene>
    <name evidence="2" type="ORF">DKG75_18800</name>
</gene>
<keyword evidence="3" id="KW-1185">Reference proteome</keyword>
<dbReference type="Pfam" id="PF03797">
    <property type="entry name" value="Autotransporter"/>
    <property type="match status" value="1"/>
</dbReference>
<comment type="caution">
    <text evidence="2">The sequence shown here is derived from an EMBL/GenBank/DDBJ whole genome shotgun (WGS) entry which is preliminary data.</text>
</comment>
<organism evidence="2 3">
    <name type="scientific">Zavarzinia compransoris</name>
    <dbReference type="NCBI Taxonomy" id="1264899"/>
    <lineage>
        <taxon>Bacteria</taxon>
        <taxon>Pseudomonadati</taxon>
        <taxon>Pseudomonadota</taxon>
        <taxon>Alphaproteobacteria</taxon>
        <taxon>Rhodospirillales</taxon>
        <taxon>Zavarziniaceae</taxon>
        <taxon>Zavarzinia</taxon>
    </lineage>
</organism>
<dbReference type="InterPro" id="IPR036514">
    <property type="entry name" value="SGNH_hydro_sf"/>
</dbReference>
<dbReference type="Proteomes" id="UP000246077">
    <property type="component" value="Unassembled WGS sequence"/>
</dbReference>
<dbReference type="Gene3D" id="3.40.50.1110">
    <property type="entry name" value="SGNH hydrolase"/>
    <property type="match status" value="1"/>
</dbReference>
<protein>
    <recommendedName>
        <fullName evidence="1">Autotransporter domain-containing protein</fullName>
    </recommendedName>
</protein>
<reference evidence="3" key="1">
    <citation type="submission" date="2018-05" db="EMBL/GenBank/DDBJ databases">
        <title>Zavarzinia sp. HR-AS.</title>
        <authorList>
            <person name="Lee Y."/>
            <person name="Jeon C.O."/>
        </authorList>
    </citation>
    <scope>NUCLEOTIDE SEQUENCE [LARGE SCALE GENOMIC DNA]</scope>
    <source>
        <strain evidence="3">DSM 1231</strain>
    </source>
</reference>
<feature type="domain" description="Autotransporter" evidence="1">
    <location>
        <begin position="401"/>
        <end position="683"/>
    </location>
</feature>
<dbReference type="OrthoDB" id="5292073at2"/>
<dbReference type="AlphaFoldDB" id="A0A317DYS9"/>
<dbReference type="SMART" id="SM00869">
    <property type="entry name" value="Autotransporter"/>
    <property type="match status" value="1"/>
</dbReference>
<evidence type="ECO:0000313" key="3">
    <source>
        <dbReference type="Proteomes" id="UP000246077"/>
    </source>
</evidence>
<accession>A0A317DYS9</accession>
<dbReference type="Gene3D" id="2.40.128.130">
    <property type="entry name" value="Autotransporter beta-domain"/>
    <property type="match status" value="1"/>
</dbReference>
<dbReference type="RefSeq" id="WP_109922702.1">
    <property type="nucleotide sequence ID" value="NZ_QGLF01000005.1"/>
</dbReference>
<evidence type="ECO:0000313" key="2">
    <source>
        <dbReference type="EMBL" id="PWR19016.1"/>
    </source>
</evidence>
<evidence type="ECO:0000259" key="1">
    <source>
        <dbReference type="PROSITE" id="PS51208"/>
    </source>
</evidence>
<dbReference type="PROSITE" id="PS51208">
    <property type="entry name" value="AUTOTRANSPORTER"/>
    <property type="match status" value="1"/>
</dbReference>
<name>A0A317DYS9_9PROT</name>
<dbReference type="EMBL" id="QGLF01000005">
    <property type="protein sequence ID" value="PWR19016.1"/>
    <property type="molecule type" value="Genomic_DNA"/>
</dbReference>